<comment type="caution">
    <text evidence="2">The sequence shown here is derived from an EMBL/GenBank/DDBJ whole genome shotgun (WGS) entry which is preliminary data.</text>
</comment>
<reference evidence="2 3" key="1">
    <citation type="submission" date="2020-02" db="EMBL/GenBank/DDBJ databases">
        <title>Whole-genome analyses of novel actinobacteria.</title>
        <authorList>
            <person name="Sahin N."/>
        </authorList>
    </citation>
    <scope>NUCLEOTIDE SEQUENCE [LARGE SCALE GENOMIC DNA]</scope>
    <source>
        <strain evidence="2 3">KC13</strain>
    </source>
</reference>
<evidence type="ECO:0000259" key="1">
    <source>
        <dbReference type="Pfam" id="PF21725"/>
    </source>
</evidence>
<accession>A0A6M1RD83</accession>
<name>A0A6M1RD83_9ACTN</name>
<dbReference type="Proteomes" id="UP000483261">
    <property type="component" value="Unassembled WGS sequence"/>
</dbReference>
<organism evidence="2 3">
    <name type="scientific">Nocardioides turkmenicus</name>
    <dbReference type="NCBI Taxonomy" id="2711220"/>
    <lineage>
        <taxon>Bacteria</taxon>
        <taxon>Bacillati</taxon>
        <taxon>Actinomycetota</taxon>
        <taxon>Actinomycetes</taxon>
        <taxon>Propionibacteriales</taxon>
        <taxon>Nocardioidaceae</taxon>
        <taxon>Nocardioides</taxon>
    </lineage>
</organism>
<dbReference type="EMBL" id="JAALAA010000025">
    <property type="protein sequence ID" value="NGN95489.1"/>
    <property type="molecule type" value="Genomic_DNA"/>
</dbReference>
<evidence type="ECO:0000313" key="2">
    <source>
        <dbReference type="EMBL" id="NGN95489.1"/>
    </source>
</evidence>
<evidence type="ECO:0000313" key="3">
    <source>
        <dbReference type="Proteomes" id="UP000483261"/>
    </source>
</evidence>
<gene>
    <name evidence="2" type="ORF">G5C66_22470</name>
</gene>
<dbReference type="RefSeq" id="WP_165113310.1">
    <property type="nucleotide sequence ID" value="NZ_JAALAA010000025.1"/>
</dbReference>
<keyword evidence="3" id="KW-1185">Reference proteome</keyword>
<dbReference type="InterPro" id="IPR049082">
    <property type="entry name" value="T7SS_signal"/>
</dbReference>
<feature type="domain" description="Putative T7SS secretion signal" evidence="1">
    <location>
        <begin position="6"/>
        <end position="181"/>
    </location>
</feature>
<sequence>MPDFTIKGNPGEIRSRGQTCADKGKFFDQTGDALTKIDTQGWIGRAADNFRDAHDREPNRWYEAGTGFRTAGNALIDYAAALEVAQQNAATAKSEYERGEAATEQDKANYADYTSRFEQARNQALSQGLTYPYAKEPFFDSGASIRSDALAMLETAKSDLKIAAAKCAREVRVGCKDAPEKRNWFESGLAFVGGIFEGAGEAIWDLGKMIYNVSILHDIIELASGDLTPEELAAQKSMMLEDAEALLQALKSDPLEFGKQLGKGLLDWDTWADDPARAIGHLVPDIVAGVLSGGTATAATRGIKGGADALDALGDMTKGLRGLDNLDGLGDVGKIDNAIDDLSDLGKLDDLHTGGHVGPRDPFRREMWADDAYEEIRSSTDDAAKISADQANLRMPDGSQLSADDVLAVKDHVFHQEHRITYGDGETVVKRFDSSPEQAEAWFRLQNGQATDTDRLWLLHEKTELEYLKANPGASYNEAHRAANEVANWEREVGLK</sequence>
<proteinExistence type="predicted"/>
<protein>
    <recommendedName>
        <fullName evidence="1">Putative T7SS secretion signal domain-containing protein</fullName>
    </recommendedName>
</protein>
<dbReference type="Pfam" id="PF21725">
    <property type="entry name" value="T7SS_signal"/>
    <property type="match status" value="1"/>
</dbReference>
<dbReference type="AlphaFoldDB" id="A0A6M1RD83"/>